<sequence length="170" mass="20237">MHVLESYLLKYETYSKLPPASNANQKLINAIVNFNKILVDLINQCNLYKNKYDIRTNTYTYWVDNDHLPYHERGDYLEYKKGVLRSLFYYLIKSANYIIQIWNSDVPNKGNYKNLIGYIEEFNYNFPLIGNPQPSPEFYPSYTDEEINEFGLYPGLQVIDKWIKDQIYPS</sequence>
<dbReference type="RefSeq" id="WP_210225833.1">
    <property type="nucleotide sequence ID" value="NZ_CP072800.1"/>
</dbReference>
<reference evidence="1 2" key="1">
    <citation type="submission" date="2021-04" db="EMBL/GenBank/DDBJ databases">
        <title>Genomics, taxonomy and metabolism of representatives of sulfur bacteria of the genus Thiothrix: Thiothrix fructosivorans QT, Thiothrix unzii A1T and three new species, Thiothrix subterranea sp. nov., Thiothrix litoralis sp. nov. and 'Candidatus Thiothrix anitrata' sp. nov.</title>
        <authorList>
            <person name="Ravin N.V."/>
            <person name="Smolyakov D."/>
            <person name="Rudenko T.S."/>
            <person name="Mardanov A.V."/>
            <person name="Beletsky A.V."/>
            <person name="Markov N.D."/>
            <person name="Fomenkov A.I."/>
            <person name="Roberts R.J."/>
            <person name="Karnachuk O.V."/>
            <person name="Novikov A."/>
            <person name="Grabovich M.Y."/>
        </authorList>
    </citation>
    <scope>NUCLEOTIDE SEQUENCE [LARGE SCALE GENOMIC DNA]</scope>
    <source>
        <strain evidence="1 2">A52</strain>
    </source>
</reference>
<proteinExistence type="predicted"/>
<dbReference type="Proteomes" id="UP000672027">
    <property type="component" value="Chromosome"/>
</dbReference>
<protein>
    <submittedName>
        <fullName evidence="1">Uncharacterized protein</fullName>
    </submittedName>
</protein>
<accession>A0ABX7WZ97</accession>
<evidence type="ECO:0000313" key="1">
    <source>
        <dbReference type="EMBL" id="QTR48965.1"/>
    </source>
</evidence>
<gene>
    <name evidence="1" type="ORF">J8380_11840</name>
</gene>
<name>A0ABX7WZ97_9GAMM</name>
<evidence type="ECO:0000313" key="2">
    <source>
        <dbReference type="Proteomes" id="UP000672027"/>
    </source>
</evidence>
<keyword evidence="2" id="KW-1185">Reference proteome</keyword>
<organism evidence="1 2">
    <name type="scientific">Candidatus Thiothrix anitrata</name>
    <dbReference type="NCBI Taxonomy" id="2823902"/>
    <lineage>
        <taxon>Bacteria</taxon>
        <taxon>Pseudomonadati</taxon>
        <taxon>Pseudomonadota</taxon>
        <taxon>Gammaproteobacteria</taxon>
        <taxon>Thiotrichales</taxon>
        <taxon>Thiotrichaceae</taxon>
        <taxon>Thiothrix</taxon>
    </lineage>
</organism>
<dbReference type="EMBL" id="CP072800">
    <property type="protein sequence ID" value="QTR48965.1"/>
    <property type="molecule type" value="Genomic_DNA"/>
</dbReference>